<dbReference type="Gene3D" id="3.40.50.1000">
    <property type="entry name" value="HAD superfamily/HAD-like"/>
    <property type="match status" value="1"/>
</dbReference>
<dbReference type="InterPro" id="IPR000150">
    <property type="entry name" value="Cof"/>
</dbReference>
<dbReference type="AlphaFoldDB" id="A0A1Y3XT08"/>
<reference evidence="2" key="1">
    <citation type="submission" date="2017-04" db="EMBL/GenBank/DDBJ databases">
        <title>Function of individual gut microbiota members based on whole genome sequencing of pure cultures obtained from chicken caecum.</title>
        <authorList>
            <person name="Medvecky M."/>
            <person name="Cejkova D."/>
            <person name="Polansky O."/>
            <person name="Karasova D."/>
            <person name="Kubasova T."/>
            <person name="Cizek A."/>
            <person name="Rychlik I."/>
        </authorList>
    </citation>
    <scope>NUCLEOTIDE SEQUENCE [LARGE SCALE GENOMIC DNA]</scope>
    <source>
        <strain evidence="2">An5</strain>
    </source>
</reference>
<comment type="caution">
    <text evidence="1">The sequence shown here is derived from an EMBL/GenBank/DDBJ whole genome shotgun (WGS) entry which is preliminary data.</text>
</comment>
<dbReference type="Proteomes" id="UP000195781">
    <property type="component" value="Unassembled WGS sequence"/>
</dbReference>
<organism evidence="1 2">
    <name type="scientific">[Collinsella] massiliensis</name>
    <dbReference type="NCBI Taxonomy" id="1232426"/>
    <lineage>
        <taxon>Bacteria</taxon>
        <taxon>Bacillati</taxon>
        <taxon>Actinomycetota</taxon>
        <taxon>Coriobacteriia</taxon>
        <taxon>Coriobacteriales</taxon>
        <taxon>Coriobacteriaceae</taxon>
        <taxon>Enorma</taxon>
    </lineage>
</organism>
<gene>
    <name evidence="1" type="ORF">B5G02_05450</name>
</gene>
<dbReference type="NCBIfam" id="TIGR00099">
    <property type="entry name" value="Cof-subfamily"/>
    <property type="match status" value="1"/>
</dbReference>
<dbReference type="GO" id="GO:0000287">
    <property type="term" value="F:magnesium ion binding"/>
    <property type="evidence" value="ECO:0007669"/>
    <property type="project" value="TreeGrafter"/>
</dbReference>
<dbReference type="InterPro" id="IPR036412">
    <property type="entry name" value="HAD-like_sf"/>
</dbReference>
<evidence type="ECO:0000313" key="2">
    <source>
        <dbReference type="Proteomes" id="UP000195781"/>
    </source>
</evidence>
<dbReference type="SUPFAM" id="SSF56784">
    <property type="entry name" value="HAD-like"/>
    <property type="match status" value="1"/>
</dbReference>
<keyword evidence="1" id="KW-0378">Hydrolase</keyword>
<dbReference type="GO" id="GO:0005829">
    <property type="term" value="C:cytosol"/>
    <property type="evidence" value="ECO:0007669"/>
    <property type="project" value="TreeGrafter"/>
</dbReference>
<keyword evidence="2" id="KW-1185">Reference proteome</keyword>
<dbReference type="GO" id="GO:0016791">
    <property type="term" value="F:phosphatase activity"/>
    <property type="evidence" value="ECO:0007669"/>
    <property type="project" value="UniProtKB-ARBA"/>
</dbReference>
<name>A0A1Y3XT08_9ACTN</name>
<dbReference type="Pfam" id="PF08282">
    <property type="entry name" value="Hydrolase_3"/>
    <property type="match status" value="1"/>
</dbReference>
<dbReference type="CDD" id="cd07518">
    <property type="entry name" value="HAD_YbiV-Like"/>
    <property type="match status" value="1"/>
</dbReference>
<dbReference type="PANTHER" id="PTHR10000">
    <property type="entry name" value="PHOSPHOSERINE PHOSPHATASE"/>
    <property type="match status" value="1"/>
</dbReference>
<dbReference type="SFLD" id="SFLDG01140">
    <property type="entry name" value="C2.B:_Phosphomannomutase_and_P"/>
    <property type="match status" value="1"/>
</dbReference>
<accession>A0A1Y3XT08</accession>
<dbReference type="RefSeq" id="WP_094335481.1">
    <property type="nucleotide sequence ID" value="NZ_NFIE01000010.1"/>
</dbReference>
<dbReference type="PANTHER" id="PTHR10000:SF53">
    <property type="entry name" value="5-AMINO-6-(5-PHOSPHO-D-RIBITYLAMINO)URACIL PHOSPHATASE YBJI-RELATED"/>
    <property type="match status" value="1"/>
</dbReference>
<evidence type="ECO:0000313" key="1">
    <source>
        <dbReference type="EMBL" id="OUN88662.1"/>
    </source>
</evidence>
<dbReference type="InterPro" id="IPR023214">
    <property type="entry name" value="HAD_sf"/>
</dbReference>
<proteinExistence type="predicted"/>
<dbReference type="EMBL" id="NFIE01000010">
    <property type="protein sequence ID" value="OUN88662.1"/>
    <property type="molecule type" value="Genomic_DNA"/>
</dbReference>
<sequence length="277" mass="30790">MTTVFDDTALDRVRVIAADMDCTLLADDGTMPPGMPDRIRALDAAGITFCAASGRPSYTLRAMFDEVADHMAFISDNGAAISCRGELVYKDLIEVSAYQELLAFTFADGRGIPTVCGLDACFISRSAECFDSYFRTFYKHIVYLDSLEELDADVNKYTVYFPEHDAEEVYAEAYRDRWGERFSVTNAGKMWIDIMNPWVDKGRGLERLCAHLGVSTADAMALGDTYNDIPMLKVAGHSYVVANAEEHMREHARFVAPSNNERGVAQVIDAVLAAQRR</sequence>
<dbReference type="SFLD" id="SFLDS00003">
    <property type="entry name" value="Haloacid_Dehalogenase"/>
    <property type="match status" value="1"/>
</dbReference>
<dbReference type="Gene3D" id="3.30.1240.10">
    <property type="match status" value="1"/>
</dbReference>
<dbReference type="OrthoDB" id="3180855at2"/>
<protein>
    <submittedName>
        <fullName evidence="1">Hydrolase</fullName>
    </submittedName>
</protein>